<evidence type="ECO:0000256" key="1">
    <source>
        <dbReference type="SAM" id="MobiDB-lite"/>
    </source>
</evidence>
<dbReference type="EMBL" id="MH382836">
    <property type="protein sequence ID" value="AXC36451.1"/>
    <property type="molecule type" value="Genomic_DNA"/>
</dbReference>
<dbReference type="Proteomes" id="UP000252224">
    <property type="component" value="Segment"/>
</dbReference>
<gene>
    <name evidence="2" type="ORF">phCDa_7</name>
</gene>
<reference evidence="2 3" key="1">
    <citation type="submission" date="2018-05" db="EMBL/GenBank/DDBJ databases">
        <title>Genomic characterization of a novel Pseudomonas phage phCDa.</title>
        <authorList>
            <person name="Chen C."/>
            <person name="Lu D."/>
            <person name="Wang J."/>
            <person name="Fu R."/>
        </authorList>
    </citation>
    <scope>NUCLEOTIDE SEQUENCE [LARGE SCALE GENOMIC DNA]</scope>
</reference>
<feature type="region of interest" description="Disordered" evidence="1">
    <location>
        <begin position="749"/>
        <end position="774"/>
    </location>
</feature>
<evidence type="ECO:0000313" key="2">
    <source>
        <dbReference type="EMBL" id="AXC36451.1"/>
    </source>
</evidence>
<proteinExistence type="predicted"/>
<accession>A0A2Z5H8D7</accession>
<organism evidence="2 3">
    <name type="scientific">Pseudomonas phage phCDa</name>
    <dbReference type="NCBI Taxonomy" id="2268587"/>
    <lineage>
        <taxon>Viruses</taxon>
        <taxon>Duplodnaviria</taxon>
        <taxon>Heunggongvirae</taxon>
        <taxon>Uroviricota</taxon>
        <taxon>Caudoviricetes</taxon>
        <taxon>Schitoviridae</taxon>
        <taxon>Shizishanvirus</taxon>
        <taxon>Shizishanvirus phCDa</taxon>
    </lineage>
</organism>
<name>A0A2Z5H8D7_9CAUD</name>
<protein>
    <submittedName>
        <fullName evidence="2">Virion RNA polymerase</fullName>
    </submittedName>
</protein>
<sequence length="3375" mass="362253">MANGDNNFGFNELFPAGVPAAAEGGFKPLFDLSAKAESVAAASESKKQSLIEKIGFDQDDTIGQAINFAASFASGASRTVGNITTLPIDLISGMAQGTVPEEQVQAFNRLKTNEATEADMALLNQTAPLDDGIPQTYLERLQGTQGLQEVSQDVADFFDISSIVSNDQRDVLSRDIREAVSDGTAQLRGAKEAYDEGEYLEAAGEGVLGLGKTVGPALKAGLKNPLAVGEYVAENIPQLIAAAYNPGLLTASNAGYGYDAYRKGIREYAEKNEGQLPDADTRAEMGLFAASAAAAETIGDVSLLKGLRAAGTGSGNKAMAAAAGIGAAGAREGVTEGYQTYAENRAQLKETSLEDIVEGFTIGALVGGNFHLGAEIAGGKSTAPAQRKAVEQAFTSAVETGDVSSLTDSTSPAYNPARAVEALHQMNLQDGAKVEENLAQVDRIQQDVTADLSSIQARLDNTSPERIEQISQIIQQMEATGVNQADIAEMREIHEAVSSYTPAQRKADVARAAQLESQLGEIHAAGERMRVDSSPELAEVESLANEAQTGDKESYDRLLTLTMTNPESVPVSVAESLAQSESLTEPQRNAMRLFTEAQVAANALKGMSGVSAEIATGGPGFKGISQYRNAVRMALADGNETAARSQVDGIRSFAVSQQSKADAITAAYEQVKGTDNKIALVRNEQGEWGPTDLKGKALKEAGGLEVSARSFKLRDGVVAEADVLAKTADAFEALVNAAPTPVAAPVVQPTAEQGEVTAQAPEAAPSATVETAPVAPAQNETVDTAVAEEAAVNPENTSDKAESVPANAGQLTTFDGRTGEAVTADNYRNVNLVAELFDQKVGSDTDASVRPLVAVKDFASAIKAGEVTVQDFLKQEGPLPAPQVTALNAFFNFAQFAEQAVRNQFKVTATRAKRPDFFYRDMAQFLQNADGTIDENLATAVSYGMFSWANENATQLRNSPESINTILMRDLDDEISNAAYAALSSIGTRESVVASQLGGRIVQALGLQVSQEGTRAEMSKLEASIGERAIAAMVKLGMVTRTQLADQKLQALMGNTEFDAKLTHNFIAVASMTDADGKLQPAPVVKRIRERSTGSQSAVAKLFAVEAAGVEPSYTPLSFTQEFAKRTGQEVPSVLAKVLEGESKKAHVVRQNMWHVWGKLSKQALYEMGGVVSTTDSPTHVENLASRQAKNDGLIQQVDNFDSFINAMAADSSTQGLEQPLFFGRSVWKPQRVGLTANVINPQTSKIHRHMLAMSEWNADVRLDNKAEMDNFKLRVLEAFGKKTEATTTAKVLAGYDAAVQVPAIQAGIDALVDVLRDNGQVNEAAIVDGVKAAGEKFHSFDAMVALAEQRIAEQDGKPSFQTSMMGEVDGVTNGPMLSLLMLGAKGFETMNQGGFFELDSPFEQFNDYKAQGNLDLYESNIAGALNRLQGRQVGMLNAMQVITGQLQTAEGNVTSKGRNIIKKPLTALMFGSNPKTAVEGMADGFVEAIYSRIEDAAAKRDNAAVAELFGAVNTLIRSPKNNLDVNTGYEAALETKLNATQQKALKDSFYELLGEPTEQALADNYATFIARRNVINQTAQLSFDLFNAVREGVTEFVEGSSPDVPRNNAGAAIRTLTKAQQDQVNSIMGDMAPILQTAMSQASGQREAGMYMAKSQKTMDSSAAYEQEVAFGEMVNTIAPDGSMNGIGSTRLSSSRVQDVDPGVMPFITSIHSSDSAIASAVYGIMQALNVHDALGVDLNNVAKVGQELNKATFNTMLDYSSATSMSNMLDEVLAGVANVMRDPTLAARIQPKLREKMVARTEKKRGSITEQLTAIRETARQADTDKLEMLGNMQAIGQYATDGGSYLVTDADRAKAQTKLGEVGSTFNAAAESVANQLDATARIESATYVAGKQAELSARSVTTLAPATSLNTLASLEQTPAVVQVIDSMVSGNRTLADALQTLPEHQAADVVEAVNAASEAKLSVWGKLGTPVVQSDVNLVEMLSNTQMTARNLADSLVEYVQDPFQQTVLKMAKRGFDASMPVTYITSETGPEGAFGEGVDKSRGWYAQRQGKAGLFIKSPEFVESGITPELLTHELVHAALANLIDANQGKETVSGRAVAQLETLRAAAEDFIANNGELSAKYRNATSNVHELLAWGLTNQDFQKEVLGQVTVAQKDKSILDGLKGFIKSLTEMLFGNNNVKLNNGMANLVANSAVLFKESAAAQAKRETLTHKYEDAVDHVNAMTAEQVFDALEAVGNHKADPAHAAYLKDLLAQTVDPVYGPYGAFKETASANRAMTPLDVFLKATATGQLPFSTQATASQFVLSQQEAFVLESVQATVATAMETKETVFVRQGLENLFKEARSTLNADGRNLHSGDWATASQNEKNIAKAKWDFLFRPQQTATGKNDYLARFAALGLASQEVRSALGFSTFNAETPLKGLPIASKLTELFRRAMTVLSRLATKVTPGMAGNAALSTLVGQLVDIEAKRKARIASDKIGHFDQLETALANVGNTVLEKADALGKAGFIRNSKIPYVSGIGAAVSTAAGNRLDAVLDAVTNIRDREMKSRHGVAMGLLTEWRGVYDSRQLAAELFKGAKRNEQDRKQLIETTAASVNEAFANQGQGITQDQRDALTRVFLRTNAQAIAAEKGIDGLRDLMEDPAAMAAYRADLENQVIAATPDHLYMISQAKDLAHHKVVGGSTSANLMLSVDNIVAMFGTKKKGTANAALSKALDQLVGVYALAYSGDVDVRNAKEVLRTEMNRTDGNGVEYMLKLHTGLQSKAKTDLFQGTEALQQTGYVAEIHDNKIEVLLVSKKDVAAHLKAGYTVGTELQSDPNVTGLAQNGRVLMTRRGAGQTALLTGAISFTGMNAKGSSPITEAVNMMGGNQTSAAVRQQIATQKAQAIADLFSRPMSYDPRRAAAGHMAPTLAPDGRIADYRHMMTEQNRDVLLDRDNSMDQVLGVMAGQVADKVSSAQQNADVVRSMYDQYRADYTSRPSSYLRVAEDSADKGLAEAYRLLPESTKQEIKKVWKDNAMYIPADQVDMILGYRKFSLTEAFDADPADRNVAEKAMVSIVTALYGDKAGLRVGQAEDIMQAIVKEIKDILVIKNIVTLAGNIMSNMTVLAWEGVPLRKAASSHAIAIKGALDYRKDSKRLLQLQQAVEIGYYANNDAANAEILEIQDRLARNPIKPLVDAGLMPTIVEDVEVDDSRYTYKAQFARKVEKYTNKVPAGLRTLGKQIYMTHDTATYKFLSQTTQLSDLVARFAIYEHVTTRRKDPLSSADALRLAEDSFVNYDIPSHRTLQYLNDMGIVMFTKYYLRIQKVIMRLVREKPARGLMLAVVGNMFSGLDSIMDSSWLNKIGNNPLNDGAFGYLGTLKELPAIKLL</sequence>
<evidence type="ECO:0000313" key="3">
    <source>
        <dbReference type="Proteomes" id="UP000252224"/>
    </source>
</evidence>
<keyword evidence="3" id="KW-1185">Reference proteome</keyword>